<protein>
    <submittedName>
        <fullName evidence="1">Uncharacterized protein</fullName>
    </submittedName>
</protein>
<dbReference type="OrthoDB" id="5765590at2"/>
<gene>
    <name evidence="1" type="ORF">F2Q65_13460</name>
</gene>
<dbReference type="AlphaFoldDB" id="A0A5M8FIB0"/>
<dbReference type="Proteomes" id="UP000322981">
    <property type="component" value="Unassembled WGS sequence"/>
</dbReference>
<comment type="caution">
    <text evidence="1">The sequence shown here is derived from an EMBL/GenBank/DDBJ whole genome shotgun (WGS) entry which is preliminary data.</text>
</comment>
<dbReference type="EMBL" id="VWXX01000023">
    <property type="protein sequence ID" value="KAA6184194.1"/>
    <property type="molecule type" value="Genomic_DNA"/>
</dbReference>
<reference evidence="1 2" key="1">
    <citation type="submission" date="2019-09" db="EMBL/GenBank/DDBJ databases">
        <title>Whole-genome sequence of the purple sulfur bacterium Thiohalocapsa marina DSM 19078.</title>
        <authorList>
            <person name="Kyndt J.A."/>
            <person name="Meyer T.E."/>
        </authorList>
    </citation>
    <scope>NUCLEOTIDE SEQUENCE [LARGE SCALE GENOMIC DNA]</scope>
    <source>
        <strain evidence="1 2">DSM 19078</strain>
    </source>
</reference>
<keyword evidence="2" id="KW-1185">Reference proteome</keyword>
<sequence>MNLKIPRSYKLILSLALVAGPFTWLVLTEDGQRRSDLFLLQVTGHPSFNIAYDHLNQHVTQSDFETLFPKVRFQCEARETAFGERVCAAEIASFNGMPARTVRLYYRGDLLTSMHLNYRERYHELLEASLRNGLGDPLQPVGAGVLLWRLPEGVVMLAAAPPETPGDAALLWLSPGMAVRYGAT</sequence>
<evidence type="ECO:0000313" key="2">
    <source>
        <dbReference type="Proteomes" id="UP000322981"/>
    </source>
</evidence>
<name>A0A5M8FIB0_9GAMM</name>
<proteinExistence type="predicted"/>
<dbReference type="RefSeq" id="WP_150093930.1">
    <property type="nucleotide sequence ID" value="NZ_VWXX01000023.1"/>
</dbReference>
<accession>A0A5M8FIB0</accession>
<organism evidence="1 2">
    <name type="scientific">Thiohalocapsa marina</name>
    <dbReference type="NCBI Taxonomy" id="424902"/>
    <lineage>
        <taxon>Bacteria</taxon>
        <taxon>Pseudomonadati</taxon>
        <taxon>Pseudomonadota</taxon>
        <taxon>Gammaproteobacteria</taxon>
        <taxon>Chromatiales</taxon>
        <taxon>Chromatiaceae</taxon>
        <taxon>Thiohalocapsa</taxon>
    </lineage>
</organism>
<evidence type="ECO:0000313" key="1">
    <source>
        <dbReference type="EMBL" id="KAA6184194.1"/>
    </source>
</evidence>